<feature type="non-terminal residue" evidence="1">
    <location>
        <position position="1"/>
    </location>
</feature>
<reference evidence="1" key="1">
    <citation type="submission" date="2021-06" db="EMBL/GenBank/DDBJ databases">
        <authorList>
            <person name="Kallberg Y."/>
            <person name="Tangrot J."/>
            <person name="Rosling A."/>
        </authorList>
    </citation>
    <scope>NUCLEOTIDE SEQUENCE</scope>
    <source>
        <strain evidence="1">AZ414A</strain>
    </source>
</reference>
<accession>A0A9N9C529</accession>
<dbReference type="OrthoDB" id="2355260at2759"/>
<evidence type="ECO:0000313" key="1">
    <source>
        <dbReference type="EMBL" id="CAG8587318.1"/>
    </source>
</evidence>
<gene>
    <name evidence="1" type="ORF">DEBURN_LOCUS8873</name>
</gene>
<evidence type="ECO:0000313" key="2">
    <source>
        <dbReference type="Proteomes" id="UP000789706"/>
    </source>
</evidence>
<comment type="caution">
    <text evidence="1">The sequence shown here is derived from an EMBL/GenBank/DDBJ whole genome shotgun (WGS) entry which is preliminary data.</text>
</comment>
<name>A0A9N9C529_9GLOM</name>
<proteinExistence type="predicted"/>
<keyword evidence="2" id="KW-1185">Reference proteome</keyword>
<protein>
    <submittedName>
        <fullName evidence="1">10288_t:CDS:1</fullName>
    </submittedName>
</protein>
<dbReference type="EMBL" id="CAJVPK010001452">
    <property type="protein sequence ID" value="CAG8587318.1"/>
    <property type="molecule type" value="Genomic_DNA"/>
</dbReference>
<organism evidence="1 2">
    <name type="scientific">Diversispora eburnea</name>
    <dbReference type="NCBI Taxonomy" id="1213867"/>
    <lineage>
        <taxon>Eukaryota</taxon>
        <taxon>Fungi</taxon>
        <taxon>Fungi incertae sedis</taxon>
        <taxon>Mucoromycota</taxon>
        <taxon>Glomeromycotina</taxon>
        <taxon>Glomeromycetes</taxon>
        <taxon>Diversisporales</taxon>
        <taxon>Diversisporaceae</taxon>
        <taxon>Diversispora</taxon>
    </lineage>
</organism>
<dbReference type="AlphaFoldDB" id="A0A9N9C529"/>
<sequence length="346" mass="40016">MSLSRNFRNFENQNAIKLVNTIWQCLDNLIDPPLKKNNKKENEQDLFEGELFLDENTLNERLEYLNDIVTEKRRELGVSDSKLEQAFHNARLNQRRHTSINEVFGEVLNQFNSFIGVDFNLTFKTSKMLNGDDDDVTLKSFKALKSSNKKFDEVLAGHKDHFMLYLNNLELDINKIVELLQLSDQIFSNRQYEKFQKRLRKFLETTQNLMTLLKLITVQCDDETSFLEDNKSILEKVEIGATIVGGLAFLIGTAIAADTSSSEKTRKYGKTAAALGGATLAATGLSHFFVHNKIEKSIGYQKRMIRDLTKIHENLFEWDIRSNQIKEKDYDEMDSHTRQQLVLVFQ</sequence>
<dbReference type="Proteomes" id="UP000789706">
    <property type="component" value="Unassembled WGS sequence"/>
</dbReference>